<sequence>MSAAGDARLRRLRLSACASLAIVCGSFLAGAAFAACKPADAALAGQYASGAPTPLSLRLDADGRFRIYDLPPPLADIAGCWQREGARVVFAPGADGDKDGIERVLPDPLTQADLDKVRGDGIQTLEQAVDAGLLPPARWWAHQPRKPDEPLRVKVFDPRAGIAAGETRLSLRLADGREIEASPGTGDGEFEVASLPASAAVTAIGVRFAYPPQRTRWVATTDSTKQLYLIGFDALAIGAIPGGPLALDVQADGSLLADPPDRLHFKRTP</sequence>
<evidence type="ECO:0000313" key="1">
    <source>
        <dbReference type="EMBL" id="ALN59499.1"/>
    </source>
</evidence>
<dbReference type="KEGG" id="lez:GLE_4157"/>
<name>A0A0S2DLD6_LYSEN</name>
<dbReference type="AlphaFoldDB" id="A0A0S2DLD6"/>
<dbReference type="Proteomes" id="UP000061569">
    <property type="component" value="Chromosome"/>
</dbReference>
<dbReference type="OrthoDB" id="6027047at2"/>
<dbReference type="STRING" id="69.GLE_4157"/>
<evidence type="ECO:0000313" key="2">
    <source>
        <dbReference type="Proteomes" id="UP000061569"/>
    </source>
</evidence>
<dbReference type="PATRIC" id="fig|69.6.peg.4099"/>
<protein>
    <submittedName>
        <fullName evidence="1">Uncharacterized protein</fullName>
    </submittedName>
</protein>
<accession>A0A0S2DLD6</accession>
<dbReference type="EMBL" id="CP013140">
    <property type="protein sequence ID" value="ALN59499.1"/>
    <property type="molecule type" value="Genomic_DNA"/>
</dbReference>
<proteinExistence type="predicted"/>
<organism evidence="1 2">
    <name type="scientific">Lysobacter enzymogenes</name>
    <dbReference type="NCBI Taxonomy" id="69"/>
    <lineage>
        <taxon>Bacteria</taxon>
        <taxon>Pseudomonadati</taxon>
        <taxon>Pseudomonadota</taxon>
        <taxon>Gammaproteobacteria</taxon>
        <taxon>Lysobacterales</taxon>
        <taxon>Lysobacteraceae</taxon>
        <taxon>Lysobacter</taxon>
    </lineage>
</organism>
<gene>
    <name evidence="1" type="ORF">GLE_4157</name>
</gene>
<reference evidence="1 2" key="1">
    <citation type="submission" date="2015-11" db="EMBL/GenBank/DDBJ databases">
        <title>Genome sequences of Lysobacter enzymogenes strain C3 and Lysobacter antibioticus ATCC 29479.</title>
        <authorList>
            <person name="Kobayashi D.Y."/>
        </authorList>
    </citation>
    <scope>NUCLEOTIDE SEQUENCE [LARGE SCALE GENOMIC DNA]</scope>
    <source>
        <strain evidence="1 2">C3</strain>
    </source>
</reference>